<evidence type="ECO:0000259" key="6">
    <source>
        <dbReference type="Pfam" id="PF05175"/>
    </source>
</evidence>
<dbReference type="PANTHER" id="PTHR45875">
    <property type="entry name" value="METHYLTRANSFERASE N6AMT1"/>
    <property type="match status" value="1"/>
</dbReference>
<dbReference type="EMBL" id="LSRX01000518">
    <property type="protein sequence ID" value="OLP95039.1"/>
    <property type="molecule type" value="Genomic_DNA"/>
</dbReference>
<feature type="compositionally biased region" description="Basic and acidic residues" evidence="5">
    <location>
        <begin position="16"/>
        <end position="32"/>
    </location>
</feature>
<gene>
    <name evidence="7" type="primary">prmC</name>
    <name evidence="7" type="ORF">AK812_SmicGene22846</name>
</gene>
<dbReference type="GO" id="GO:0032259">
    <property type="term" value="P:methylation"/>
    <property type="evidence" value="ECO:0007669"/>
    <property type="project" value="UniProtKB-KW"/>
</dbReference>
<dbReference type="SUPFAM" id="SSF53335">
    <property type="entry name" value="S-adenosyl-L-methionine-dependent methyltransferases"/>
    <property type="match status" value="1"/>
</dbReference>
<dbReference type="AlphaFoldDB" id="A0A1Q9DIQ7"/>
<feature type="compositionally biased region" description="Low complexity" evidence="5">
    <location>
        <begin position="51"/>
        <end position="66"/>
    </location>
</feature>
<protein>
    <submittedName>
        <fullName evidence="7">Release factor glutamine methyltransferase</fullName>
    </submittedName>
</protein>
<keyword evidence="4" id="KW-0949">S-adenosyl-L-methionine</keyword>
<accession>A0A1Q9DIQ7</accession>
<dbReference type="PROSITE" id="PS00092">
    <property type="entry name" value="N6_MTASE"/>
    <property type="match status" value="1"/>
</dbReference>
<dbReference type="CDD" id="cd02440">
    <property type="entry name" value="AdoMet_MTases"/>
    <property type="match status" value="1"/>
</dbReference>
<evidence type="ECO:0000256" key="3">
    <source>
        <dbReference type="ARBA" id="ARBA00022679"/>
    </source>
</evidence>
<dbReference type="Pfam" id="PF05175">
    <property type="entry name" value="MTS"/>
    <property type="match status" value="1"/>
</dbReference>
<dbReference type="InterPro" id="IPR029063">
    <property type="entry name" value="SAM-dependent_MTases_sf"/>
</dbReference>
<reference evidence="7 8" key="1">
    <citation type="submission" date="2016-02" db="EMBL/GenBank/DDBJ databases">
        <title>Genome analysis of coral dinoflagellate symbionts highlights evolutionary adaptations to a symbiotic lifestyle.</title>
        <authorList>
            <person name="Aranda M."/>
            <person name="Li Y."/>
            <person name="Liew Y.J."/>
            <person name="Baumgarten S."/>
            <person name="Simakov O."/>
            <person name="Wilson M."/>
            <person name="Piel J."/>
            <person name="Ashoor H."/>
            <person name="Bougouffa S."/>
            <person name="Bajic V.B."/>
            <person name="Ryu T."/>
            <person name="Ravasi T."/>
            <person name="Bayer T."/>
            <person name="Micklem G."/>
            <person name="Kim H."/>
            <person name="Bhak J."/>
            <person name="Lajeunesse T.C."/>
            <person name="Voolstra C.R."/>
        </authorList>
    </citation>
    <scope>NUCLEOTIDE SEQUENCE [LARGE SCALE GENOMIC DNA]</scope>
    <source>
        <strain evidence="7 8">CCMP2467</strain>
    </source>
</reference>
<dbReference type="GO" id="GO:0008757">
    <property type="term" value="F:S-adenosylmethionine-dependent methyltransferase activity"/>
    <property type="evidence" value="ECO:0007669"/>
    <property type="project" value="TreeGrafter"/>
</dbReference>
<feature type="domain" description="Methyltransferase small" evidence="6">
    <location>
        <begin position="177"/>
        <end position="280"/>
    </location>
</feature>
<evidence type="ECO:0000256" key="5">
    <source>
        <dbReference type="SAM" id="MobiDB-lite"/>
    </source>
</evidence>
<dbReference type="PANTHER" id="PTHR45875:SF1">
    <property type="entry name" value="METHYLTRANSFERASE N6AMT1"/>
    <property type="match status" value="1"/>
</dbReference>
<dbReference type="OrthoDB" id="406152at2759"/>
<evidence type="ECO:0000313" key="8">
    <source>
        <dbReference type="Proteomes" id="UP000186817"/>
    </source>
</evidence>
<feature type="region of interest" description="Disordered" evidence="5">
    <location>
        <begin position="10"/>
        <end position="68"/>
    </location>
</feature>
<dbReference type="Proteomes" id="UP000186817">
    <property type="component" value="Unassembled WGS sequence"/>
</dbReference>
<keyword evidence="3 7" id="KW-0808">Transferase</keyword>
<dbReference type="GO" id="GO:0008276">
    <property type="term" value="F:protein methyltransferase activity"/>
    <property type="evidence" value="ECO:0007669"/>
    <property type="project" value="TreeGrafter"/>
</dbReference>
<comment type="caution">
    <text evidence="7">The sequence shown here is derived from an EMBL/GenBank/DDBJ whole genome shotgun (WGS) entry which is preliminary data.</text>
</comment>
<comment type="similarity">
    <text evidence="1">Belongs to the eukaryotic/archaeal PrmC-related family.</text>
</comment>
<name>A0A1Q9DIQ7_SYMMI</name>
<evidence type="ECO:0000256" key="2">
    <source>
        <dbReference type="ARBA" id="ARBA00022603"/>
    </source>
</evidence>
<keyword evidence="2 7" id="KW-0489">Methyltransferase</keyword>
<dbReference type="InterPro" id="IPR002052">
    <property type="entry name" value="DNA_methylase_N6_adenine_CS"/>
</dbReference>
<dbReference type="GO" id="GO:0035657">
    <property type="term" value="C:eRF1 methyltransferase complex"/>
    <property type="evidence" value="ECO:0007669"/>
    <property type="project" value="TreeGrafter"/>
</dbReference>
<proteinExistence type="inferred from homology"/>
<dbReference type="GO" id="GO:0003676">
    <property type="term" value="F:nucleic acid binding"/>
    <property type="evidence" value="ECO:0007669"/>
    <property type="project" value="InterPro"/>
</dbReference>
<evidence type="ECO:0000256" key="4">
    <source>
        <dbReference type="ARBA" id="ARBA00022691"/>
    </source>
</evidence>
<dbReference type="Gene3D" id="3.40.50.150">
    <property type="entry name" value="Vaccinia Virus protein VP39"/>
    <property type="match status" value="1"/>
</dbReference>
<organism evidence="7 8">
    <name type="scientific">Symbiodinium microadriaticum</name>
    <name type="common">Dinoflagellate</name>
    <name type="synonym">Zooxanthella microadriatica</name>
    <dbReference type="NCBI Taxonomy" id="2951"/>
    <lineage>
        <taxon>Eukaryota</taxon>
        <taxon>Sar</taxon>
        <taxon>Alveolata</taxon>
        <taxon>Dinophyceae</taxon>
        <taxon>Suessiales</taxon>
        <taxon>Symbiodiniaceae</taxon>
        <taxon>Symbiodinium</taxon>
    </lineage>
</organism>
<dbReference type="InterPro" id="IPR052190">
    <property type="entry name" value="Euk-Arch_PrmC-MTase"/>
</dbReference>
<keyword evidence="8" id="KW-1185">Reference proteome</keyword>
<dbReference type="InterPro" id="IPR007848">
    <property type="entry name" value="Small_mtfrase_dom"/>
</dbReference>
<evidence type="ECO:0000313" key="7">
    <source>
        <dbReference type="EMBL" id="OLP95039.1"/>
    </source>
</evidence>
<evidence type="ECO:0000256" key="1">
    <source>
        <dbReference type="ARBA" id="ARBA00006149"/>
    </source>
</evidence>
<sequence length="428" mass="46631">MVASCVSCLSIGSRKAPRERSDSIDSPREAAKQVRLPADMSDRSVRKKPASKGSSPGSSTHSGSTTQDHELISTEYDFATFPAAVQVRNLPIVVFDDEVDEQMVWDSGVVKDGVVQHAPGPPDVRVKNPVVMSNAYRGFVVQPHEVRYLHYRDVGIIFARPLGGRFMQPSIDTVLVCRALVDCLAEMKQVKRVIDVGSGSGLIGKFAAHYAQGDGELEVTLVDIDPVAFKYYQSNTFNAQNVVGAAGRSVDWKFRAEDAVALLNDDAAFDLVVSNPPYIPTKGEATSSSLSPLSGGFWEGVGLVAYLLKLISERPAGPARLVMMISSLTLKSPAIINALEAAEKRGCKLRVLLEREIGWKAWYAGPAALDHLLASQKELRDRRKVAGCKFFIGATAPGNSRTGLDGRDDLWGYHWHFAYVLEVQAPRC</sequence>